<evidence type="ECO:0000313" key="1">
    <source>
        <dbReference type="EMBL" id="KKM03817.1"/>
    </source>
</evidence>
<gene>
    <name evidence="1" type="ORF">LCGC14_1770630</name>
</gene>
<proteinExistence type="predicted"/>
<sequence>MILETETAILAKLRTPEILVPSQNILPGTDPRFPAGMDQPTVPFNQDVGIDMQMPDEWLATDKFPSINVWRLGLEYDPTRFRVGIHKRVNPRDDGSGLDFTKIDTKLHALPFIYNYEFGFRARFQIQMVLMIKAFYQRFPSMGFGKALIVVTEEGDVEVPWDQINYVDLTESPNTGGERDIQVRITYALRGWIDNAEFDESFSIQTIDLRTIGVSPLPEPEDYHRYSDHFPTP</sequence>
<dbReference type="AlphaFoldDB" id="A0A0F9HKY6"/>
<reference evidence="1" key="1">
    <citation type="journal article" date="2015" name="Nature">
        <title>Complex archaea that bridge the gap between prokaryotes and eukaryotes.</title>
        <authorList>
            <person name="Spang A."/>
            <person name="Saw J.H."/>
            <person name="Jorgensen S.L."/>
            <person name="Zaremba-Niedzwiedzka K."/>
            <person name="Martijn J."/>
            <person name="Lind A.E."/>
            <person name="van Eijk R."/>
            <person name="Schleper C."/>
            <person name="Guy L."/>
            <person name="Ettema T.J."/>
        </authorList>
    </citation>
    <scope>NUCLEOTIDE SEQUENCE</scope>
</reference>
<accession>A0A0F9HKY6</accession>
<name>A0A0F9HKY6_9ZZZZ</name>
<organism evidence="1">
    <name type="scientific">marine sediment metagenome</name>
    <dbReference type="NCBI Taxonomy" id="412755"/>
    <lineage>
        <taxon>unclassified sequences</taxon>
        <taxon>metagenomes</taxon>
        <taxon>ecological metagenomes</taxon>
    </lineage>
</organism>
<protein>
    <submittedName>
        <fullName evidence="1">Uncharacterized protein</fullName>
    </submittedName>
</protein>
<dbReference type="EMBL" id="LAZR01016595">
    <property type="protein sequence ID" value="KKM03817.1"/>
    <property type="molecule type" value="Genomic_DNA"/>
</dbReference>
<comment type="caution">
    <text evidence="1">The sequence shown here is derived from an EMBL/GenBank/DDBJ whole genome shotgun (WGS) entry which is preliminary data.</text>
</comment>